<dbReference type="Proteomes" id="UP000008141">
    <property type="component" value="Unassembled WGS sequence"/>
</dbReference>
<evidence type="ECO:0000256" key="11">
    <source>
        <dbReference type="RuleBase" id="RU363063"/>
    </source>
</evidence>
<keyword evidence="5" id="KW-0808">Transferase</keyword>
<evidence type="ECO:0000256" key="8">
    <source>
        <dbReference type="ARBA" id="ARBA00022989"/>
    </source>
</evidence>
<dbReference type="InParanoid" id="E1Z2G0"/>
<evidence type="ECO:0000313" key="12">
    <source>
        <dbReference type="EMBL" id="EFN59992.1"/>
    </source>
</evidence>
<keyword evidence="11" id="KW-0464">Manganese</keyword>
<dbReference type="EMBL" id="GL433835">
    <property type="protein sequence ID" value="EFN59992.1"/>
    <property type="molecule type" value="Genomic_DNA"/>
</dbReference>
<dbReference type="UniPathway" id="UPA00378"/>
<keyword evidence="9 11" id="KW-0333">Golgi apparatus</keyword>
<evidence type="ECO:0000256" key="1">
    <source>
        <dbReference type="ARBA" id="ARBA00004323"/>
    </source>
</evidence>
<comment type="subcellular location">
    <subcellularLocation>
        <location evidence="1 11">Golgi apparatus membrane</location>
        <topology evidence="1 11">Single-pass type II membrane protein</topology>
    </subcellularLocation>
</comment>
<dbReference type="RefSeq" id="XP_005852094.1">
    <property type="nucleotide sequence ID" value="XM_005852032.1"/>
</dbReference>
<evidence type="ECO:0000256" key="5">
    <source>
        <dbReference type="ARBA" id="ARBA00022679"/>
    </source>
</evidence>
<dbReference type="AlphaFoldDB" id="E1Z2G0"/>
<protein>
    <recommendedName>
        <fullName evidence="11">Hexosyltransferase</fullName>
        <ecNumber evidence="11">2.4.1.-</ecNumber>
    </recommendedName>
</protein>
<evidence type="ECO:0000256" key="4">
    <source>
        <dbReference type="ARBA" id="ARBA00022676"/>
    </source>
</evidence>
<evidence type="ECO:0000256" key="3">
    <source>
        <dbReference type="ARBA" id="ARBA00008661"/>
    </source>
</evidence>
<keyword evidence="6 11" id="KW-0812">Transmembrane</keyword>
<dbReference type="PANTHER" id="PTHR11214:SF3">
    <property type="entry name" value="BETA-1,3-GALACTOSYLTRANSFERASE 6"/>
    <property type="match status" value="1"/>
</dbReference>
<reference evidence="12 13" key="1">
    <citation type="journal article" date="2010" name="Plant Cell">
        <title>The Chlorella variabilis NC64A genome reveals adaptation to photosymbiosis, coevolution with viruses, and cryptic sex.</title>
        <authorList>
            <person name="Blanc G."/>
            <person name="Duncan G."/>
            <person name="Agarkova I."/>
            <person name="Borodovsky M."/>
            <person name="Gurnon J."/>
            <person name="Kuo A."/>
            <person name="Lindquist E."/>
            <person name="Lucas S."/>
            <person name="Pangilinan J."/>
            <person name="Polle J."/>
            <person name="Salamov A."/>
            <person name="Terry A."/>
            <person name="Yamada T."/>
            <person name="Dunigan D.D."/>
            <person name="Grigoriev I.V."/>
            <person name="Claverie J.M."/>
            <person name="Van Etten J.L."/>
        </authorList>
    </citation>
    <scope>NUCLEOTIDE SEQUENCE [LARGE SCALE GENOMIC DNA]</scope>
    <source>
        <strain evidence="12 13">NC64A</strain>
    </source>
</reference>
<evidence type="ECO:0000256" key="6">
    <source>
        <dbReference type="ARBA" id="ARBA00022692"/>
    </source>
</evidence>
<evidence type="ECO:0000313" key="13">
    <source>
        <dbReference type="Proteomes" id="UP000008141"/>
    </source>
</evidence>
<dbReference type="OrthoDB" id="2139606at2759"/>
<comment type="pathway">
    <text evidence="2">Protein modification; protein glycosylation.</text>
</comment>
<organism evidence="13">
    <name type="scientific">Chlorella variabilis</name>
    <name type="common">Green alga</name>
    <dbReference type="NCBI Taxonomy" id="554065"/>
    <lineage>
        <taxon>Eukaryota</taxon>
        <taxon>Viridiplantae</taxon>
        <taxon>Chlorophyta</taxon>
        <taxon>core chlorophytes</taxon>
        <taxon>Trebouxiophyceae</taxon>
        <taxon>Chlorellales</taxon>
        <taxon>Chlorellaceae</taxon>
        <taxon>Chlorella clade</taxon>
        <taxon>Chlorella</taxon>
    </lineage>
</organism>
<dbReference type="Gene3D" id="3.90.550.50">
    <property type="match status" value="1"/>
</dbReference>
<keyword evidence="10 11" id="KW-0472">Membrane</keyword>
<proteinExistence type="inferred from homology"/>
<dbReference type="PANTHER" id="PTHR11214">
    <property type="entry name" value="BETA-1,3-N-ACETYLGLUCOSAMINYLTRANSFERASE"/>
    <property type="match status" value="1"/>
</dbReference>
<accession>E1Z2G0</accession>
<keyword evidence="7 11" id="KW-0735">Signal-anchor</keyword>
<dbReference type="InterPro" id="IPR002659">
    <property type="entry name" value="Glyco_trans_31"/>
</dbReference>
<dbReference type="GeneID" id="17359169"/>
<comment type="similarity">
    <text evidence="3 11">Belongs to the glycosyltransferase 31 family.</text>
</comment>
<dbReference type="GO" id="GO:0016758">
    <property type="term" value="F:hexosyltransferase activity"/>
    <property type="evidence" value="ECO:0007669"/>
    <property type="project" value="InterPro"/>
</dbReference>
<comment type="cofactor">
    <cofactor evidence="11">
        <name>Mn(2+)</name>
        <dbReference type="ChEBI" id="CHEBI:29035"/>
    </cofactor>
</comment>
<keyword evidence="8 11" id="KW-1133">Transmembrane helix</keyword>
<dbReference type="KEGG" id="cvr:CHLNCDRAFT_133138"/>
<evidence type="ECO:0000256" key="9">
    <source>
        <dbReference type="ARBA" id="ARBA00023034"/>
    </source>
</evidence>
<evidence type="ECO:0000256" key="10">
    <source>
        <dbReference type="ARBA" id="ARBA00023136"/>
    </source>
</evidence>
<dbReference type="GO" id="GO:0000139">
    <property type="term" value="C:Golgi membrane"/>
    <property type="evidence" value="ECO:0007669"/>
    <property type="project" value="UniProtKB-SubCell"/>
</dbReference>
<keyword evidence="4 11" id="KW-0328">Glycosyltransferase</keyword>
<evidence type="ECO:0000256" key="2">
    <source>
        <dbReference type="ARBA" id="ARBA00004922"/>
    </source>
</evidence>
<keyword evidence="13" id="KW-1185">Reference proteome</keyword>
<feature type="transmembrane region" description="Helical" evidence="11">
    <location>
        <begin position="79"/>
        <end position="100"/>
    </location>
</feature>
<dbReference type="EC" id="2.4.1.-" evidence="11"/>
<sequence>MGSGERSKRHACAAKLDTLELGEGECHDVADQWTIPAGVADNEIHCHHRSSGCGVSSEHKLGAVAVSISDRRGSRARPAGLCALLLVCVLLGVGLALPLARIVHCAAGYRAAVGAATLEMHSALSGQQQHKYLAGYGLPHPSADADVFLFVGITSNGGSKERRDAIREAWADEAQASGQVVCKFIVPEDEQNAAMLEEQALHHDIVFAPSAGPSSTSSSTSSTVLRPSTFQLTGWLRTLEYAVLHDPGARFVLRTSDDAFVNMPPLLRTLHALCPTPACANQSVLLGQLGSWKHGSAGGTEAQLPQHLRQINCSSPWLSDAQLPCGEGARAAAVSSAGGAALSSAQPQLRLLPAIERHLCAGESLLLLDKLASAACMRLVGQRAQFCHANNNKVPFV</sequence>
<evidence type="ECO:0000256" key="7">
    <source>
        <dbReference type="ARBA" id="ARBA00022968"/>
    </source>
</evidence>
<gene>
    <name evidence="12" type="ORF">CHLNCDRAFT_133138</name>
</gene>
<name>E1Z2G0_CHLVA</name>